<dbReference type="InterPro" id="IPR018171">
    <property type="entry name" value="Pept_tRNA_hydro_CS"/>
</dbReference>
<keyword evidence="2 8" id="KW-0820">tRNA-binding</keyword>
<dbReference type="PROSITE" id="PS01196">
    <property type="entry name" value="PEPT_TRNA_HYDROL_2"/>
    <property type="match status" value="1"/>
</dbReference>
<evidence type="ECO:0000313" key="12">
    <source>
        <dbReference type="Proteomes" id="UP000030392"/>
    </source>
</evidence>
<feature type="binding site" evidence="8">
    <location>
        <position position="72"/>
    </location>
    <ligand>
        <name>tRNA</name>
        <dbReference type="ChEBI" id="CHEBI:17843"/>
    </ligand>
</feature>
<dbReference type="Gene3D" id="3.40.50.1470">
    <property type="entry name" value="Peptidyl-tRNA hydrolase"/>
    <property type="match status" value="1"/>
</dbReference>
<keyword evidence="3 8" id="KW-0378">Hydrolase</keyword>
<evidence type="ECO:0000256" key="10">
    <source>
        <dbReference type="RuleBase" id="RU004320"/>
    </source>
</evidence>
<gene>
    <name evidence="8" type="primary">pth</name>
    <name evidence="11" type="ORF">EV03_1233</name>
</gene>
<dbReference type="Pfam" id="PF01195">
    <property type="entry name" value="Pept_tRNA_hydro"/>
    <property type="match status" value="1"/>
</dbReference>
<dbReference type="GO" id="GO:0072344">
    <property type="term" value="P:rescue of stalled ribosome"/>
    <property type="evidence" value="ECO:0007669"/>
    <property type="project" value="UniProtKB-UniRule"/>
</dbReference>
<dbReference type="PANTHER" id="PTHR17224">
    <property type="entry name" value="PEPTIDYL-TRNA HYDROLASE"/>
    <property type="match status" value="1"/>
</dbReference>
<evidence type="ECO:0000256" key="1">
    <source>
        <dbReference type="ARBA" id="ARBA00013260"/>
    </source>
</evidence>
<dbReference type="HAMAP" id="MF_00083">
    <property type="entry name" value="Pept_tRNA_hydro_bact"/>
    <property type="match status" value="1"/>
</dbReference>
<dbReference type="InterPro" id="IPR001328">
    <property type="entry name" value="Pept_tRNA_hydro"/>
</dbReference>
<dbReference type="GO" id="GO:0005737">
    <property type="term" value="C:cytoplasm"/>
    <property type="evidence" value="ECO:0007669"/>
    <property type="project" value="UniProtKB-SubCell"/>
</dbReference>
<comment type="catalytic activity">
    <reaction evidence="6 8 9">
        <text>an N-acyl-L-alpha-aminoacyl-tRNA + H2O = an N-acyl-L-amino acid + a tRNA + H(+)</text>
        <dbReference type="Rhea" id="RHEA:54448"/>
        <dbReference type="Rhea" id="RHEA-COMP:10123"/>
        <dbReference type="Rhea" id="RHEA-COMP:13883"/>
        <dbReference type="ChEBI" id="CHEBI:15377"/>
        <dbReference type="ChEBI" id="CHEBI:15378"/>
        <dbReference type="ChEBI" id="CHEBI:59874"/>
        <dbReference type="ChEBI" id="CHEBI:78442"/>
        <dbReference type="ChEBI" id="CHEBI:138191"/>
        <dbReference type="EC" id="3.1.1.29"/>
    </reaction>
</comment>
<dbReference type="GO" id="GO:0004045">
    <property type="term" value="F:peptidyl-tRNA hydrolase activity"/>
    <property type="evidence" value="ECO:0007669"/>
    <property type="project" value="UniProtKB-UniRule"/>
</dbReference>
<dbReference type="EMBL" id="JNAX01000012">
    <property type="protein sequence ID" value="KGG20272.1"/>
    <property type="molecule type" value="Genomic_DNA"/>
</dbReference>
<dbReference type="Proteomes" id="UP000030392">
    <property type="component" value="Unassembled WGS sequence"/>
</dbReference>
<dbReference type="EC" id="3.1.1.29" evidence="1 8"/>
<evidence type="ECO:0000256" key="6">
    <source>
        <dbReference type="ARBA" id="ARBA00048707"/>
    </source>
</evidence>
<evidence type="ECO:0000256" key="9">
    <source>
        <dbReference type="RuleBase" id="RU000673"/>
    </source>
</evidence>
<evidence type="ECO:0000256" key="2">
    <source>
        <dbReference type="ARBA" id="ARBA00022555"/>
    </source>
</evidence>
<proteinExistence type="inferred from homology"/>
<evidence type="ECO:0000256" key="3">
    <source>
        <dbReference type="ARBA" id="ARBA00022801"/>
    </source>
</evidence>
<keyword evidence="8" id="KW-0963">Cytoplasm</keyword>
<dbReference type="FunFam" id="3.40.50.1470:FF:000001">
    <property type="entry name" value="Peptidyl-tRNA hydrolase"/>
    <property type="match status" value="1"/>
</dbReference>
<evidence type="ECO:0000313" key="11">
    <source>
        <dbReference type="EMBL" id="KGG20272.1"/>
    </source>
</evidence>
<dbReference type="CDD" id="cd00462">
    <property type="entry name" value="PTH"/>
    <property type="match status" value="1"/>
</dbReference>
<dbReference type="PANTHER" id="PTHR17224:SF1">
    <property type="entry name" value="PEPTIDYL-TRNA HYDROLASE"/>
    <property type="match status" value="1"/>
</dbReference>
<comment type="function">
    <text evidence="8">Hydrolyzes ribosome-free peptidyl-tRNAs (with 1 or more amino acids incorporated), which drop off the ribosome during protein synthesis, or as a result of ribosome stalling.</text>
</comment>
<evidence type="ECO:0000256" key="7">
    <source>
        <dbReference type="ARBA" id="ARBA00050038"/>
    </source>
</evidence>
<dbReference type="PROSITE" id="PS01195">
    <property type="entry name" value="PEPT_TRNA_HYDROL_1"/>
    <property type="match status" value="1"/>
</dbReference>
<feature type="binding site" evidence="8">
    <location>
        <position position="70"/>
    </location>
    <ligand>
        <name>tRNA</name>
        <dbReference type="ChEBI" id="CHEBI:17843"/>
    </ligand>
</feature>
<dbReference type="GO" id="GO:0006515">
    <property type="term" value="P:protein quality control for misfolded or incompletely synthesized proteins"/>
    <property type="evidence" value="ECO:0007669"/>
    <property type="project" value="UniProtKB-UniRule"/>
</dbReference>
<sequence length="202" mass="22886">MLSDELKLLVGLGNPGTEYEKTRHNVGFMVLEEIARKNNCSFRESKKLFGRTCEYGSGIEKTRLLMPNTYMNESGKSVRSAKDWFNFQNNQLIVLVDDMDLPLGKIRVRSKGSSGGHNGLKSIINHLGTAEFKRLKIGIGAPSNEQQERKSKTVSHVLGRFSKEEFIILNFIIQEIISCIESITSNNWEKISTRLNSYKPDN</sequence>
<keyword evidence="4 8" id="KW-0694">RNA-binding</keyword>
<comment type="caution">
    <text evidence="11">The sequence shown here is derived from an EMBL/GenBank/DDBJ whole genome shotgun (WGS) entry which is preliminary data.</text>
</comment>
<feature type="active site" description="Proton acceptor" evidence="8">
    <location>
        <position position="24"/>
    </location>
</feature>
<evidence type="ECO:0000256" key="5">
    <source>
        <dbReference type="ARBA" id="ARBA00038063"/>
    </source>
</evidence>
<comment type="function">
    <text evidence="8">Catalyzes the release of premature peptidyl moieties from peptidyl-tRNA molecules trapped in stalled 50S ribosomal subunits, and thus maintains levels of free tRNAs and 50S ribosomes.</text>
</comment>
<feature type="binding site" evidence="8">
    <location>
        <position position="19"/>
    </location>
    <ligand>
        <name>tRNA</name>
        <dbReference type="ChEBI" id="CHEBI:17843"/>
    </ligand>
</feature>
<evidence type="ECO:0000256" key="4">
    <source>
        <dbReference type="ARBA" id="ARBA00022884"/>
    </source>
</evidence>
<dbReference type="RefSeq" id="WP_036906200.1">
    <property type="nucleotide sequence ID" value="NZ_CP138967.1"/>
</dbReference>
<feature type="site" description="Stabilizes the basic form of H active site to accept a proton" evidence="8">
    <location>
        <position position="97"/>
    </location>
</feature>
<dbReference type="AlphaFoldDB" id="A0A0A2C3Z9"/>
<protein>
    <recommendedName>
        <fullName evidence="7 8">Peptidyl-tRNA hydrolase</fullName>
        <shortName evidence="8">Pth</shortName>
        <ecNumber evidence="1 8">3.1.1.29</ecNumber>
    </recommendedName>
</protein>
<accession>A0A0A2C3Z9</accession>
<comment type="subcellular location">
    <subcellularLocation>
        <location evidence="8">Cytoplasm</location>
    </subcellularLocation>
</comment>
<dbReference type="SUPFAM" id="SSF53178">
    <property type="entry name" value="Peptidyl-tRNA hydrolase-like"/>
    <property type="match status" value="1"/>
</dbReference>
<dbReference type="NCBIfam" id="TIGR00447">
    <property type="entry name" value="pth"/>
    <property type="match status" value="1"/>
</dbReference>
<reference evidence="12" key="1">
    <citation type="journal article" date="2014" name="Sci. Data">
        <title>Genomes of diverse isolates of the marine cyanobacterium Prochlorococcus.</title>
        <authorList>
            <person name="Biller S."/>
            <person name="Berube P."/>
            <person name="Thompson J."/>
            <person name="Kelly L."/>
            <person name="Roggensack S."/>
            <person name="Awad L."/>
            <person name="Roache-Johnson K."/>
            <person name="Ding H."/>
            <person name="Giovannoni S.J."/>
            <person name="Moore L.R."/>
            <person name="Chisholm S.W."/>
        </authorList>
    </citation>
    <scope>NUCLEOTIDE SEQUENCE [LARGE SCALE GENOMIC DNA]</scope>
    <source>
        <strain evidence="12">PAC1</strain>
    </source>
</reference>
<evidence type="ECO:0000256" key="8">
    <source>
        <dbReference type="HAMAP-Rule" id="MF_00083"/>
    </source>
</evidence>
<dbReference type="GO" id="GO:0000049">
    <property type="term" value="F:tRNA binding"/>
    <property type="evidence" value="ECO:0007669"/>
    <property type="project" value="UniProtKB-UniRule"/>
</dbReference>
<feature type="binding site" evidence="8">
    <location>
        <position position="118"/>
    </location>
    <ligand>
        <name>tRNA</name>
        <dbReference type="ChEBI" id="CHEBI:17843"/>
    </ligand>
</feature>
<comment type="similarity">
    <text evidence="5 8 10">Belongs to the PTH family.</text>
</comment>
<organism evidence="11 12">
    <name type="scientific">Prochlorococcus marinus str. PAC1</name>
    <dbReference type="NCBI Taxonomy" id="59924"/>
    <lineage>
        <taxon>Bacteria</taxon>
        <taxon>Bacillati</taxon>
        <taxon>Cyanobacteriota</taxon>
        <taxon>Cyanophyceae</taxon>
        <taxon>Synechococcales</taxon>
        <taxon>Prochlorococcaceae</taxon>
        <taxon>Prochlorococcus</taxon>
    </lineage>
</organism>
<dbReference type="InterPro" id="IPR036416">
    <property type="entry name" value="Pept_tRNA_hydro_sf"/>
</dbReference>
<name>A0A0A2C3Z9_PROMR</name>
<comment type="subunit">
    <text evidence="8">Monomer.</text>
</comment>
<feature type="site" description="Discriminates between blocked and unblocked aminoacyl-tRNA" evidence="8">
    <location>
        <position position="14"/>
    </location>
</feature>